<dbReference type="SUPFAM" id="SSF55811">
    <property type="entry name" value="Nudix"/>
    <property type="match status" value="1"/>
</dbReference>
<feature type="domain" description="Nudix hydrolase" evidence="4">
    <location>
        <begin position="32"/>
        <end position="210"/>
    </location>
</feature>
<evidence type="ECO:0000256" key="3">
    <source>
        <dbReference type="SAM" id="MobiDB-lite"/>
    </source>
</evidence>
<dbReference type="GO" id="GO:0006167">
    <property type="term" value="P:AMP biosynthetic process"/>
    <property type="evidence" value="ECO:0007669"/>
    <property type="project" value="TreeGrafter"/>
</dbReference>
<dbReference type="InterPro" id="IPR051325">
    <property type="entry name" value="Nudix_hydrolase_domain"/>
</dbReference>
<dbReference type="GO" id="GO:0006754">
    <property type="term" value="P:ATP biosynthetic process"/>
    <property type="evidence" value="ECO:0007669"/>
    <property type="project" value="TreeGrafter"/>
</dbReference>
<dbReference type="EMBL" id="CACVBS010000035">
    <property type="protein sequence ID" value="CAA7262029.1"/>
    <property type="molecule type" value="Genomic_DNA"/>
</dbReference>
<dbReference type="InterPro" id="IPR015797">
    <property type="entry name" value="NUDIX_hydrolase-like_dom_sf"/>
</dbReference>
<dbReference type="PROSITE" id="PS51462">
    <property type="entry name" value="NUDIX"/>
    <property type="match status" value="1"/>
</dbReference>
<dbReference type="Gene3D" id="3.90.79.10">
    <property type="entry name" value="Nucleoside Triphosphate Pyrophosphohydrolase"/>
    <property type="match status" value="1"/>
</dbReference>
<dbReference type="PANTHER" id="PTHR21340:SF0">
    <property type="entry name" value="BIS(5'-NUCLEOSYL)-TETRAPHOSPHATASE [ASYMMETRICAL]"/>
    <property type="match status" value="1"/>
</dbReference>
<name>A0A8S0XGU8_CYCAE</name>
<dbReference type="PRINTS" id="PR00502">
    <property type="entry name" value="NUDIXFAMILY"/>
</dbReference>
<evidence type="ECO:0000259" key="4">
    <source>
        <dbReference type="PROSITE" id="PS51462"/>
    </source>
</evidence>
<dbReference type="AlphaFoldDB" id="A0A8S0XGU8"/>
<dbReference type="InterPro" id="IPR000086">
    <property type="entry name" value="NUDIX_hydrolase_dom"/>
</dbReference>
<dbReference type="Pfam" id="PF00293">
    <property type="entry name" value="NUDIX"/>
    <property type="match status" value="1"/>
</dbReference>
<dbReference type="PROSITE" id="PS00893">
    <property type="entry name" value="NUDIX_BOX"/>
    <property type="match status" value="1"/>
</dbReference>
<feature type="region of interest" description="Disordered" evidence="3">
    <location>
        <begin position="228"/>
        <end position="249"/>
    </location>
</feature>
<evidence type="ECO:0000256" key="2">
    <source>
        <dbReference type="RuleBase" id="RU003476"/>
    </source>
</evidence>
<dbReference type="OrthoDB" id="276276at2759"/>
<dbReference type="CDD" id="cd02883">
    <property type="entry name" value="NUDIX_Hydrolase"/>
    <property type="match status" value="1"/>
</dbReference>
<dbReference type="PANTHER" id="PTHR21340">
    <property type="entry name" value="DIADENOSINE 5,5-P1,P4-TETRAPHOSPHATE PYROPHOSPHOHYDROLASE MUTT"/>
    <property type="match status" value="1"/>
</dbReference>
<reference evidence="5 6" key="1">
    <citation type="submission" date="2020-01" db="EMBL/GenBank/DDBJ databases">
        <authorList>
            <person name="Gupta K D."/>
        </authorList>
    </citation>
    <scope>NUCLEOTIDE SEQUENCE [LARGE SCALE GENOMIC DNA]</scope>
</reference>
<comment type="caution">
    <text evidence="5">The sequence shown here is derived from an EMBL/GenBank/DDBJ whole genome shotgun (WGS) entry which is preliminary data.</text>
</comment>
<proteinExistence type="inferred from homology"/>
<evidence type="ECO:0000256" key="1">
    <source>
        <dbReference type="ARBA" id="ARBA00022801"/>
    </source>
</evidence>
<comment type="similarity">
    <text evidence="2">Belongs to the Nudix hydrolase family.</text>
</comment>
<organism evidence="5 6">
    <name type="scientific">Cyclocybe aegerita</name>
    <name type="common">Black poplar mushroom</name>
    <name type="synonym">Agrocybe aegerita</name>
    <dbReference type="NCBI Taxonomy" id="1973307"/>
    <lineage>
        <taxon>Eukaryota</taxon>
        <taxon>Fungi</taxon>
        <taxon>Dikarya</taxon>
        <taxon>Basidiomycota</taxon>
        <taxon>Agaricomycotina</taxon>
        <taxon>Agaricomycetes</taxon>
        <taxon>Agaricomycetidae</taxon>
        <taxon>Agaricales</taxon>
        <taxon>Agaricineae</taxon>
        <taxon>Bolbitiaceae</taxon>
        <taxon>Cyclocybe</taxon>
    </lineage>
</organism>
<dbReference type="Proteomes" id="UP000467700">
    <property type="component" value="Unassembled WGS sequence"/>
</dbReference>
<dbReference type="InterPro" id="IPR020476">
    <property type="entry name" value="Nudix_hydrolase"/>
</dbReference>
<sequence>MNMNALNNALGQIINRPASQRPSGPRLSPWSTPAVPDSAWSSRDFMLGAGMVLIQRRTHKIVVVHETRKDYWFFPRGRKDVGESLEQAALREAYEESGYRAQFLPLINRTHQPTSPQVHDYDSYYNTEPVFMSLTSWRPRRRRNGTMERYGGEYLTTWYAGMIEEDAVAETGTGMPDEQDYQSHVLPFDEAERLVFGVERQILFYVWEMYIETIKAIRDFERQEAERIAASQEAPPIDEHIAEPVATQS</sequence>
<evidence type="ECO:0000313" key="5">
    <source>
        <dbReference type="EMBL" id="CAA7262029.1"/>
    </source>
</evidence>
<gene>
    <name evidence="5" type="ORF">AAE3_LOCUS4339</name>
</gene>
<keyword evidence="6" id="KW-1185">Reference proteome</keyword>
<keyword evidence="1 2" id="KW-0378">Hydrolase</keyword>
<accession>A0A8S0XGU8</accession>
<evidence type="ECO:0000313" key="6">
    <source>
        <dbReference type="Proteomes" id="UP000467700"/>
    </source>
</evidence>
<dbReference type="InterPro" id="IPR020084">
    <property type="entry name" value="NUDIX_hydrolase_CS"/>
</dbReference>
<protein>
    <recommendedName>
        <fullName evidence="4">Nudix hydrolase domain-containing protein</fullName>
    </recommendedName>
</protein>
<dbReference type="GO" id="GO:0004081">
    <property type="term" value="F:bis(5'-nucleosyl)-tetraphosphatase (asymmetrical) activity"/>
    <property type="evidence" value="ECO:0007669"/>
    <property type="project" value="TreeGrafter"/>
</dbReference>